<dbReference type="SUPFAM" id="SSF53756">
    <property type="entry name" value="UDP-Glycosyltransferase/glycogen phosphorylase"/>
    <property type="match status" value="1"/>
</dbReference>
<reference evidence="6 7" key="1">
    <citation type="submission" date="2019-06" db="EMBL/GenBank/DDBJ databases">
        <title>Sequencing the genomes of 1000 actinobacteria strains.</title>
        <authorList>
            <person name="Klenk H.-P."/>
        </authorList>
    </citation>
    <scope>NUCLEOTIDE SEQUENCE [LARGE SCALE GENOMIC DNA]</scope>
    <source>
        <strain evidence="6 7">DSM 12335</strain>
    </source>
</reference>
<dbReference type="InterPro" id="IPR050194">
    <property type="entry name" value="Glycosyltransferase_grp1"/>
</dbReference>
<proteinExistence type="predicted"/>
<name>A0A542YLY0_9MICO</name>
<dbReference type="OrthoDB" id="9794575at2"/>
<evidence type="ECO:0000256" key="3">
    <source>
        <dbReference type="ARBA" id="ARBA00022679"/>
    </source>
</evidence>
<accession>A0A542YLY0</accession>
<dbReference type="GO" id="GO:1901137">
    <property type="term" value="P:carbohydrate derivative biosynthetic process"/>
    <property type="evidence" value="ECO:0007669"/>
    <property type="project" value="UniProtKB-ARBA"/>
</dbReference>
<keyword evidence="7" id="KW-1185">Reference proteome</keyword>
<dbReference type="InterPro" id="IPR028098">
    <property type="entry name" value="Glyco_trans_4-like_N"/>
</dbReference>
<keyword evidence="2" id="KW-0328">Glycosyltransferase</keyword>
<feature type="domain" description="Glycosyltransferase subfamily 4-like N-terminal" evidence="5">
    <location>
        <begin position="20"/>
        <end position="211"/>
    </location>
</feature>
<dbReference type="InterPro" id="IPR001296">
    <property type="entry name" value="Glyco_trans_1"/>
</dbReference>
<organism evidence="6 7">
    <name type="scientific">Ornithinicoccus hortensis</name>
    <dbReference type="NCBI Taxonomy" id="82346"/>
    <lineage>
        <taxon>Bacteria</taxon>
        <taxon>Bacillati</taxon>
        <taxon>Actinomycetota</taxon>
        <taxon>Actinomycetes</taxon>
        <taxon>Micrococcales</taxon>
        <taxon>Intrasporangiaceae</taxon>
        <taxon>Ornithinicoccus</taxon>
    </lineage>
</organism>
<gene>
    <name evidence="6" type="ORF">FB467_0026</name>
</gene>
<dbReference type="GO" id="GO:0016758">
    <property type="term" value="F:hexosyltransferase activity"/>
    <property type="evidence" value="ECO:0007669"/>
    <property type="project" value="TreeGrafter"/>
</dbReference>
<feature type="domain" description="Glycosyl transferase family 1" evidence="4">
    <location>
        <begin position="227"/>
        <end position="385"/>
    </location>
</feature>
<dbReference type="CDD" id="cd03794">
    <property type="entry name" value="GT4_WbuB-like"/>
    <property type="match status" value="1"/>
</dbReference>
<sequence>MRILLLTHYYDPETGPPQLRWSALVREFTKAGHHVDVVAPPPHYPRGRMLEGHEHIVPGSAETGQHGEIIHRVRFRPTKGTVGSNLTDQLITAVDTVVRVLRERRALDPDVVVATAPGLPTLLAARVVATTLRKPVVMELRDAWPDLLAAVNRWDGQEERRRARVKHLIARGASRFLTRLQLSADCVVTTTASFAEVLQGRGVRHVEVIRNAAHPVPNYEHHEPRDADGELRITYVGTVGRAQGLETAVRALRRVQDARVQVSMRVIGTGAGKAAVHQRAEELGVPVSVHGSQPRTTIHEHYRWADTFLIMLKEWRALTWTVPSKLHEALAMGMHVSGSVGGEAADIINATGAGFATAPGDDEALAKEWIDLAHNLPARPDRERMARWVQENADEERSAQIYLEVLHALAGARR</sequence>
<dbReference type="Pfam" id="PF13579">
    <property type="entry name" value="Glyco_trans_4_4"/>
    <property type="match status" value="1"/>
</dbReference>
<evidence type="ECO:0000313" key="6">
    <source>
        <dbReference type="EMBL" id="TQL48964.1"/>
    </source>
</evidence>
<dbReference type="PANTHER" id="PTHR45947:SF3">
    <property type="entry name" value="SULFOQUINOVOSYL TRANSFERASE SQD2"/>
    <property type="match status" value="1"/>
</dbReference>
<dbReference type="EMBL" id="VFOP01000001">
    <property type="protein sequence ID" value="TQL48964.1"/>
    <property type="molecule type" value="Genomic_DNA"/>
</dbReference>
<dbReference type="AlphaFoldDB" id="A0A542YLY0"/>
<evidence type="ECO:0000259" key="4">
    <source>
        <dbReference type="Pfam" id="PF00534"/>
    </source>
</evidence>
<evidence type="ECO:0000256" key="1">
    <source>
        <dbReference type="ARBA" id="ARBA00021292"/>
    </source>
</evidence>
<dbReference type="RefSeq" id="WP_141783280.1">
    <property type="nucleotide sequence ID" value="NZ_BAAAIK010000006.1"/>
</dbReference>
<dbReference type="PANTHER" id="PTHR45947">
    <property type="entry name" value="SULFOQUINOVOSYL TRANSFERASE SQD2"/>
    <property type="match status" value="1"/>
</dbReference>
<evidence type="ECO:0000256" key="2">
    <source>
        <dbReference type="ARBA" id="ARBA00022676"/>
    </source>
</evidence>
<dbReference type="Pfam" id="PF00534">
    <property type="entry name" value="Glycos_transf_1"/>
    <property type="match status" value="1"/>
</dbReference>
<evidence type="ECO:0000259" key="5">
    <source>
        <dbReference type="Pfam" id="PF13579"/>
    </source>
</evidence>
<keyword evidence="3 6" id="KW-0808">Transferase</keyword>
<dbReference type="Gene3D" id="3.40.50.2000">
    <property type="entry name" value="Glycogen Phosphorylase B"/>
    <property type="match status" value="2"/>
</dbReference>
<dbReference type="Proteomes" id="UP000319516">
    <property type="component" value="Unassembled WGS sequence"/>
</dbReference>
<comment type="caution">
    <text evidence="6">The sequence shown here is derived from an EMBL/GenBank/DDBJ whole genome shotgun (WGS) entry which is preliminary data.</text>
</comment>
<protein>
    <recommendedName>
        <fullName evidence="1">D-inositol 3-phosphate glycosyltransferase</fullName>
    </recommendedName>
</protein>
<evidence type="ECO:0000313" key="7">
    <source>
        <dbReference type="Proteomes" id="UP000319516"/>
    </source>
</evidence>